<gene>
    <name evidence="1" type="ORF">K488DRAFT_40362</name>
</gene>
<evidence type="ECO:0000313" key="1">
    <source>
        <dbReference type="EMBL" id="KAI0036764.1"/>
    </source>
</evidence>
<organism evidence="1 2">
    <name type="scientific">Vararia minispora EC-137</name>
    <dbReference type="NCBI Taxonomy" id="1314806"/>
    <lineage>
        <taxon>Eukaryota</taxon>
        <taxon>Fungi</taxon>
        <taxon>Dikarya</taxon>
        <taxon>Basidiomycota</taxon>
        <taxon>Agaricomycotina</taxon>
        <taxon>Agaricomycetes</taxon>
        <taxon>Russulales</taxon>
        <taxon>Lachnocladiaceae</taxon>
        <taxon>Vararia</taxon>
    </lineage>
</organism>
<name>A0ACB8QY35_9AGAM</name>
<comment type="caution">
    <text evidence="1">The sequence shown here is derived from an EMBL/GenBank/DDBJ whole genome shotgun (WGS) entry which is preliminary data.</text>
</comment>
<dbReference type="EMBL" id="MU273468">
    <property type="protein sequence ID" value="KAI0036764.1"/>
    <property type="molecule type" value="Genomic_DNA"/>
</dbReference>
<proteinExistence type="predicted"/>
<keyword evidence="2" id="KW-1185">Reference proteome</keyword>
<reference evidence="1" key="1">
    <citation type="submission" date="2021-02" db="EMBL/GenBank/DDBJ databases">
        <authorList>
            <consortium name="DOE Joint Genome Institute"/>
            <person name="Ahrendt S."/>
            <person name="Looney B.P."/>
            <person name="Miyauchi S."/>
            <person name="Morin E."/>
            <person name="Drula E."/>
            <person name="Courty P.E."/>
            <person name="Chicoki N."/>
            <person name="Fauchery L."/>
            <person name="Kohler A."/>
            <person name="Kuo A."/>
            <person name="Labutti K."/>
            <person name="Pangilinan J."/>
            <person name="Lipzen A."/>
            <person name="Riley R."/>
            <person name="Andreopoulos W."/>
            <person name="He G."/>
            <person name="Johnson J."/>
            <person name="Barry K.W."/>
            <person name="Grigoriev I.V."/>
            <person name="Nagy L."/>
            <person name="Hibbett D."/>
            <person name="Henrissat B."/>
            <person name="Matheny P.B."/>
            <person name="Labbe J."/>
            <person name="Martin F."/>
        </authorList>
    </citation>
    <scope>NUCLEOTIDE SEQUENCE</scope>
    <source>
        <strain evidence="1">EC-137</strain>
    </source>
</reference>
<dbReference type="Proteomes" id="UP000814128">
    <property type="component" value="Unassembled WGS sequence"/>
</dbReference>
<accession>A0ACB8QY35</accession>
<reference evidence="1" key="2">
    <citation type="journal article" date="2022" name="New Phytol.">
        <title>Evolutionary transition to the ectomycorrhizal habit in the genomes of a hyperdiverse lineage of mushroom-forming fungi.</title>
        <authorList>
            <person name="Looney B."/>
            <person name="Miyauchi S."/>
            <person name="Morin E."/>
            <person name="Drula E."/>
            <person name="Courty P.E."/>
            <person name="Kohler A."/>
            <person name="Kuo A."/>
            <person name="LaButti K."/>
            <person name="Pangilinan J."/>
            <person name="Lipzen A."/>
            <person name="Riley R."/>
            <person name="Andreopoulos W."/>
            <person name="He G."/>
            <person name="Johnson J."/>
            <person name="Nolan M."/>
            <person name="Tritt A."/>
            <person name="Barry K.W."/>
            <person name="Grigoriev I.V."/>
            <person name="Nagy L.G."/>
            <person name="Hibbett D."/>
            <person name="Henrissat B."/>
            <person name="Matheny P.B."/>
            <person name="Labbe J."/>
            <person name="Martin F.M."/>
        </authorList>
    </citation>
    <scope>NUCLEOTIDE SEQUENCE</scope>
    <source>
        <strain evidence="1">EC-137</strain>
    </source>
</reference>
<evidence type="ECO:0000313" key="2">
    <source>
        <dbReference type="Proteomes" id="UP000814128"/>
    </source>
</evidence>
<sequence length="620" mass="68856">MASHSLSDPIRLSLERPYKNDAGKPLLSVADILPSGEYIYEPIQTPSAKLADNLRRIFRERGTDFFQKHPDDRPLPGTSKNLEDQIEDGDEDRDAKPMTTEELFKLRTEILPKLYEAMNEMMQARDVLSSQPNAPPFPSSLDPNAPPLLGPDVLMASAVERHEPPLPVQAIDSVVVVGHKDQSLRRAADILKTAAESIERTQAAGEKYWMEALELRRQNWSLFPAPTGRPNEKTARDFRIFFGLSETFAIDKRLALAALPYDQSNSEPVLFPQQEKIWLRISLVATDKSGASVTSSSTPPPPRSTVPDDLLRDAQRSFIEQEIFRMLIRDAGHLSYASCRVSDKVIVLEAAQGVELRCELVSTFSSATSLAGPDRIKCDLIYNLLFVLLIQTHTFYKQRRLAGLRPPDTQSMPRLLHPIVDLLQYTSFCTRIRGEMGAVVRALCDAGIPTKFSFRAVGDNCAGLFNDLVGTDKTARIGGDVTIRIDSSRSIRFVFHAPSTLIAHLPQATLQVSSVPQLTQLLRGEVEQCILGRICAVGGALTAEMNGTWFVDPLTMRAVGKWEGFLLNFHLTFDESGSIRCTVARLHRAGGHATTVANVFTPSDTSFFAWLREIIRSESS</sequence>
<protein>
    <submittedName>
        <fullName evidence="1">Subunit 17 of mediator complex-domain-containing protein</fullName>
    </submittedName>
</protein>